<comment type="caution">
    <text evidence="2">The sequence shown here is derived from an EMBL/GenBank/DDBJ whole genome shotgun (WGS) entry which is preliminary data.</text>
</comment>
<sequence>MCTRKLFRKRSKSDLQSLPPASTVPLPFSPRQTRKSNKKESRVPPSINTAFLPRESIPNVPPDTNCPKGDLQ</sequence>
<dbReference type="Proteomes" id="UP000494106">
    <property type="component" value="Unassembled WGS sequence"/>
</dbReference>
<dbReference type="EMBL" id="CADEBC010000712">
    <property type="protein sequence ID" value="CAB3260095.1"/>
    <property type="molecule type" value="Genomic_DNA"/>
</dbReference>
<accession>A0A8S1BSS1</accession>
<gene>
    <name evidence="2" type="ORF">APLA_LOCUS17225</name>
</gene>
<evidence type="ECO:0000256" key="1">
    <source>
        <dbReference type="SAM" id="MobiDB-lite"/>
    </source>
</evidence>
<evidence type="ECO:0000313" key="2">
    <source>
        <dbReference type="EMBL" id="CAB3260095.1"/>
    </source>
</evidence>
<reference evidence="2 3" key="1">
    <citation type="submission" date="2020-04" db="EMBL/GenBank/DDBJ databases">
        <authorList>
            <person name="Wallbank WR R."/>
            <person name="Pardo Diaz C."/>
            <person name="Kozak K."/>
            <person name="Martin S."/>
            <person name="Jiggins C."/>
            <person name="Moest M."/>
            <person name="Warren A I."/>
            <person name="Byers J.R.P. K."/>
            <person name="Montejo-Kovacevich G."/>
            <person name="Yen C E."/>
        </authorList>
    </citation>
    <scope>NUCLEOTIDE SEQUENCE [LARGE SCALE GENOMIC DNA]</scope>
</reference>
<feature type="region of interest" description="Disordered" evidence="1">
    <location>
        <begin position="1"/>
        <end position="72"/>
    </location>
</feature>
<feature type="compositionally biased region" description="Basic residues" evidence="1">
    <location>
        <begin position="1"/>
        <end position="11"/>
    </location>
</feature>
<name>A0A8S1BSS1_ARCPL</name>
<evidence type="ECO:0000313" key="3">
    <source>
        <dbReference type="Proteomes" id="UP000494106"/>
    </source>
</evidence>
<keyword evidence="3" id="KW-1185">Reference proteome</keyword>
<organism evidence="2 3">
    <name type="scientific">Arctia plantaginis</name>
    <name type="common">Wood tiger moth</name>
    <name type="synonym">Phalaena plantaginis</name>
    <dbReference type="NCBI Taxonomy" id="874455"/>
    <lineage>
        <taxon>Eukaryota</taxon>
        <taxon>Metazoa</taxon>
        <taxon>Ecdysozoa</taxon>
        <taxon>Arthropoda</taxon>
        <taxon>Hexapoda</taxon>
        <taxon>Insecta</taxon>
        <taxon>Pterygota</taxon>
        <taxon>Neoptera</taxon>
        <taxon>Endopterygota</taxon>
        <taxon>Lepidoptera</taxon>
        <taxon>Glossata</taxon>
        <taxon>Ditrysia</taxon>
        <taxon>Noctuoidea</taxon>
        <taxon>Erebidae</taxon>
        <taxon>Arctiinae</taxon>
        <taxon>Arctia</taxon>
    </lineage>
</organism>
<protein>
    <submittedName>
        <fullName evidence="2">Uncharacterized protein</fullName>
    </submittedName>
</protein>
<proteinExistence type="predicted"/>
<dbReference type="AlphaFoldDB" id="A0A8S1BSS1"/>